<evidence type="ECO:0000313" key="8">
    <source>
        <dbReference type="Proteomes" id="UP000887043"/>
    </source>
</evidence>
<sequence length="390" mass="43954">MKKIVLSSLFVAAVLGVHAQSSVTLHVNDVADGTAITAEIGCTFQDEKPIAEAVLKNGQAVFNLPVTEPRMIDFRVKGNDGRLLHLMTTKGENVSAYVTAKRIVSQGVEYINGNEEKQQVFDSPTHAEYMIKIGAFKSYLNLYNKAYHDAFKSVNDQINKAYEAKDTATVKALQQSAEYQQMIKFDSEFFKLLNEEYPKRFAANRETFWSPLMQLDTYTYFTPENRSGYDELSDAAKNSFYGKCLKEQVYPKGFTGQAYSEFDVLDQNGKKTPSRKLIKGKKYMLIDFWASWCRPCRAEIPNLKQVYADYATKGLQIISVSLDRSDAAWKKALKEEQLPWPNGIDKSGIANAYKVQTIPAMFLVDVATGKIVGENLRGESLRNKLAELLK</sequence>
<dbReference type="PANTHER" id="PTHR42852:SF6">
    <property type="entry name" value="THIOL:DISULFIDE INTERCHANGE PROTEIN DSBE"/>
    <property type="match status" value="1"/>
</dbReference>
<protein>
    <submittedName>
        <fullName evidence="7">Thiol:disulfide interchange protein</fullName>
    </submittedName>
</protein>
<evidence type="ECO:0000256" key="1">
    <source>
        <dbReference type="ARBA" id="ARBA00004196"/>
    </source>
</evidence>
<gene>
    <name evidence="7" type="ORF">PRRU23_22200</name>
</gene>
<dbReference type="Proteomes" id="UP000887043">
    <property type="component" value="Unassembled WGS sequence"/>
</dbReference>
<dbReference type="Pfam" id="PF00578">
    <property type="entry name" value="AhpC-TSA"/>
    <property type="match status" value="1"/>
</dbReference>
<organism evidence="7 8">
    <name type="scientific">Segatella bryantii</name>
    <name type="common">Prevotella bryantii</name>
    <dbReference type="NCBI Taxonomy" id="77095"/>
    <lineage>
        <taxon>Bacteria</taxon>
        <taxon>Pseudomonadati</taxon>
        <taxon>Bacteroidota</taxon>
        <taxon>Bacteroidia</taxon>
        <taxon>Bacteroidales</taxon>
        <taxon>Prevotellaceae</taxon>
        <taxon>Segatella</taxon>
    </lineage>
</organism>
<proteinExistence type="predicted"/>
<keyword evidence="2" id="KW-0201">Cytochrome c-type biogenesis</keyword>
<dbReference type="SUPFAM" id="SSF52833">
    <property type="entry name" value="Thioredoxin-like"/>
    <property type="match status" value="1"/>
</dbReference>
<evidence type="ECO:0000313" key="7">
    <source>
        <dbReference type="EMBL" id="GJG28520.1"/>
    </source>
</evidence>
<feature type="domain" description="Thioredoxin" evidence="6">
    <location>
        <begin position="253"/>
        <end position="390"/>
    </location>
</feature>
<comment type="caution">
    <text evidence="7">The sequence shown here is derived from an EMBL/GenBank/DDBJ whole genome shotgun (WGS) entry which is preliminary data.</text>
</comment>
<feature type="chain" id="PRO_5041395745" evidence="5">
    <location>
        <begin position="20"/>
        <end position="390"/>
    </location>
</feature>
<feature type="signal peptide" evidence="5">
    <location>
        <begin position="1"/>
        <end position="19"/>
    </location>
</feature>
<dbReference type="GO" id="GO:0016209">
    <property type="term" value="F:antioxidant activity"/>
    <property type="evidence" value="ECO:0007669"/>
    <property type="project" value="InterPro"/>
</dbReference>
<dbReference type="InterPro" id="IPR050553">
    <property type="entry name" value="Thioredoxin_ResA/DsbE_sf"/>
</dbReference>
<accession>A0AA37HX36</accession>
<dbReference type="Gene3D" id="3.40.30.10">
    <property type="entry name" value="Glutaredoxin"/>
    <property type="match status" value="1"/>
</dbReference>
<comment type="subcellular location">
    <subcellularLocation>
        <location evidence="1">Cell envelope</location>
    </subcellularLocation>
</comment>
<evidence type="ECO:0000259" key="6">
    <source>
        <dbReference type="PROSITE" id="PS51352"/>
    </source>
</evidence>
<keyword evidence="4" id="KW-0676">Redox-active center</keyword>
<dbReference type="InterPro" id="IPR036249">
    <property type="entry name" value="Thioredoxin-like_sf"/>
</dbReference>
<evidence type="ECO:0000256" key="4">
    <source>
        <dbReference type="ARBA" id="ARBA00023284"/>
    </source>
</evidence>
<dbReference type="GO" id="GO:0030313">
    <property type="term" value="C:cell envelope"/>
    <property type="evidence" value="ECO:0007669"/>
    <property type="project" value="UniProtKB-SubCell"/>
</dbReference>
<dbReference type="RefSeq" id="WP_006281747.1">
    <property type="nucleotide sequence ID" value="NZ_BPTR01000001.1"/>
</dbReference>
<keyword evidence="5" id="KW-0732">Signal</keyword>
<reference evidence="7" key="1">
    <citation type="submission" date="2021-08" db="EMBL/GenBank/DDBJ databases">
        <title>Prevotella lacticifex sp. nov., isolated from rumen of cow.</title>
        <authorList>
            <person name="Shinkai T."/>
            <person name="Ikeyama N."/>
            <person name="Kumagai M."/>
            <person name="Ohmori H."/>
            <person name="Sakamoto M."/>
            <person name="Ohkuma M."/>
            <person name="Mitsumori M."/>
        </authorList>
    </citation>
    <scope>NUCLEOTIDE SEQUENCE</scope>
    <source>
        <strain evidence="7">DSM 11371</strain>
    </source>
</reference>
<dbReference type="AlphaFoldDB" id="A0AA37HX36"/>
<dbReference type="InterPro" id="IPR013766">
    <property type="entry name" value="Thioredoxin_domain"/>
</dbReference>
<dbReference type="PROSITE" id="PS51352">
    <property type="entry name" value="THIOREDOXIN_2"/>
    <property type="match status" value="1"/>
</dbReference>
<evidence type="ECO:0000256" key="5">
    <source>
        <dbReference type="SAM" id="SignalP"/>
    </source>
</evidence>
<dbReference type="InterPro" id="IPR000866">
    <property type="entry name" value="AhpC/TSA"/>
</dbReference>
<dbReference type="EMBL" id="BPTR01000001">
    <property type="protein sequence ID" value="GJG28520.1"/>
    <property type="molecule type" value="Genomic_DNA"/>
</dbReference>
<dbReference type="PANTHER" id="PTHR42852">
    <property type="entry name" value="THIOL:DISULFIDE INTERCHANGE PROTEIN DSBE"/>
    <property type="match status" value="1"/>
</dbReference>
<evidence type="ECO:0000256" key="2">
    <source>
        <dbReference type="ARBA" id="ARBA00022748"/>
    </source>
</evidence>
<keyword evidence="3" id="KW-1015">Disulfide bond</keyword>
<evidence type="ECO:0000256" key="3">
    <source>
        <dbReference type="ARBA" id="ARBA00023157"/>
    </source>
</evidence>
<dbReference type="GO" id="GO:0016491">
    <property type="term" value="F:oxidoreductase activity"/>
    <property type="evidence" value="ECO:0007669"/>
    <property type="project" value="InterPro"/>
</dbReference>
<dbReference type="CDD" id="cd02966">
    <property type="entry name" value="TlpA_like_family"/>
    <property type="match status" value="1"/>
</dbReference>
<dbReference type="GO" id="GO:0017004">
    <property type="term" value="P:cytochrome complex assembly"/>
    <property type="evidence" value="ECO:0007669"/>
    <property type="project" value="UniProtKB-KW"/>
</dbReference>
<name>A0AA37HX36_SEGBR</name>